<feature type="domain" description="Nudix hydrolase" evidence="7">
    <location>
        <begin position="14"/>
        <end position="214"/>
    </location>
</feature>
<name>A0A6J7ASI4_9ZZZZ</name>
<sequence>MKPTHASFDPEAVPVQLAATVLLVDDRPDLHVLCLRRRAGSNFVGGMTVFPGGGVDEHDAHADYADVTYGRDDADACARLEIPDASAYWVAVVRETLEEVGVLLACDAQGRPCSPDAGARHRHAVDHGERMLLDVLREESLLLDAGAIHDVGRWITPVGPPRRYDTRFFIASLPADQVAIEDSVEAVHAEWRRPADALAEWHAGGLVMLPPTVAWLQVLATFPTAAELVALARTACGPGVSPRVVGDDRGSFRVLFPGQVGYEETDARDALAWVYDVFVAAAGGQRSLEA</sequence>
<evidence type="ECO:0000256" key="3">
    <source>
        <dbReference type="ARBA" id="ARBA00022723"/>
    </source>
</evidence>
<dbReference type="EMBL" id="CAFBOS010000180">
    <property type="protein sequence ID" value="CAB5014159.1"/>
    <property type="molecule type" value="Genomic_DNA"/>
</dbReference>
<comment type="cofactor">
    <cofactor evidence="2">
        <name>Mg(2+)</name>
        <dbReference type="ChEBI" id="CHEBI:18420"/>
    </cofactor>
</comment>
<evidence type="ECO:0000256" key="6">
    <source>
        <dbReference type="ARBA" id="ARBA00023211"/>
    </source>
</evidence>
<dbReference type="Gene3D" id="3.90.79.10">
    <property type="entry name" value="Nucleoside Triphosphate Pyrophosphohydrolase"/>
    <property type="match status" value="1"/>
</dbReference>
<evidence type="ECO:0000313" key="8">
    <source>
        <dbReference type="EMBL" id="CAB4736575.1"/>
    </source>
</evidence>
<dbReference type="EMBL" id="CAFBMH010000117">
    <property type="protein sequence ID" value="CAB4926532.1"/>
    <property type="molecule type" value="Genomic_DNA"/>
</dbReference>
<proteinExistence type="predicted"/>
<keyword evidence="5" id="KW-0460">Magnesium</keyword>
<dbReference type="GO" id="GO:0046872">
    <property type="term" value="F:metal ion binding"/>
    <property type="evidence" value="ECO:0007669"/>
    <property type="project" value="UniProtKB-KW"/>
</dbReference>
<dbReference type="SUPFAM" id="SSF55811">
    <property type="entry name" value="Nudix"/>
    <property type="match status" value="1"/>
</dbReference>
<evidence type="ECO:0000256" key="2">
    <source>
        <dbReference type="ARBA" id="ARBA00001946"/>
    </source>
</evidence>
<reference evidence="9" key="1">
    <citation type="submission" date="2020-05" db="EMBL/GenBank/DDBJ databases">
        <authorList>
            <person name="Chiriac C."/>
            <person name="Salcher M."/>
            <person name="Ghai R."/>
            <person name="Kavagutti S V."/>
        </authorList>
    </citation>
    <scope>NUCLEOTIDE SEQUENCE</scope>
</reference>
<dbReference type="EMBL" id="CAEZYR010000023">
    <property type="protein sequence ID" value="CAB4736575.1"/>
    <property type="molecule type" value="Genomic_DNA"/>
</dbReference>
<keyword evidence="3" id="KW-0479">Metal-binding</keyword>
<evidence type="ECO:0000256" key="4">
    <source>
        <dbReference type="ARBA" id="ARBA00022801"/>
    </source>
</evidence>
<gene>
    <name evidence="8" type="ORF">UFOPK2754_00863</name>
    <name evidence="9" type="ORF">UFOPK3139_02246</name>
    <name evidence="10" type="ORF">UFOPK3543_02402</name>
    <name evidence="11" type="ORF">UFOPK3967_02400</name>
</gene>
<evidence type="ECO:0000313" key="11">
    <source>
        <dbReference type="EMBL" id="CAB5014159.1"/>
    </source>
</evidence>
<evidence type="ECO:0000313" key="9">
    <source>
        <dbReference type="EMBL" id="CAB4834919.1"/>
    </source>
</evidence>
<keyword evidence="6" id="KW-0464">Manganese</keyword>
<dbReference type="CDD" id="cd18870">
    <property type="entry name" value="NUDIX_AcylCoAdiphos_Nudt19"/>
    <property type="match status" value="1"/>
</dbReference>
<comment type="cofactor">
    <cofactor evidence="1">
        <name>Mn(2+)</name>
        <dbReference type="ChEBI" id="CHEBI:29035"/>
    </cofactor>
</comment>
<evidence type="ECO:0000256" key="5">
    <source>
        <dbReference type="ARBA" id="ARBA00022842"/>
    </source>
</evidence>
<evidence type="ECO:0000256" key="1">
    <source>
        <dbReference type="ARBA" id="ARBA00001936"/>
    </source>
</evidence>
<evidence type="ECO:0000313" key="10">
    <source>
        <dbReference type="EMBL" id="CAB4926532.1"/>
    </source>
</evidence>
<keyword evidence="4" id="KW-0378">Hydrolase</keyword>
<dbReference type="GO" id="GO:0016818">
    <property type="term" value="F:hydrolase activity, acting on acid anhydrides, in phosphorus-containing anhydrides"/>
    <property type="evidence" value="ECO:0007669"/>
    <property type="project" value="InterPro"/>
</dbReference>
<dbReference type="EMBL" id="CAFABA010000107">
    <property type="protein sequence ID" value="CAB4834919.1"/>
    <property type="molecule type" value="Genomic_DNA"/>
</dbReference>
<dbReference type="PROSITE" id="PS51462">
    <property type="entry name" value="NUDIX"/>
    <property type="match status" value="1"/>
</dbReference>
<dbReference type="InterPro" id="IPR015797">
    <property type="entry name" value="NUDIX_hydrolase-like_dom_sf"/>
</dbReference>
<accession>A0A6J7ASI4</accession>
<protein>
    <submittedName>
        <fullName evidence="9">Unannotated protein</fullName>
    </submittedName>
</protein>
<dbReference type="PANTHER" id="PTHR12318">
    <property type="entry name" value="TESTOSTERONE-REGULATED PROTEIN RP2"/>
    <property type="match status" value="1"/>
</dbReference>
<organism evidence="9">
    <name type="scientific">freshwater metagenome</name>
    <dbReference type="NCBI Taxonomy" id="449393"/>
    <lineage>
        <taxon>unclassified sequences</taxon>
        <taxon>metagenomes</taxon>
        <taxon>ecological metagenomes</taxon>
    </lineage>
</organism>
<evidence type="ECO:0000259" key="7">
    <source>
        <dbReference type="PROSITE" id="PS51462"/>
    </source>
</evidence>
<dbReference type="AlphaFoldDB" id="A0A6J7ASI4"/>
<dbReference type="InterPro" id="IPR000086">
    <property type="entry name" value="NUDIX_hydrolase_dom"/>
</dbReference>
<dbReference type="PANTHER" id="PTHR12318:SF0">
    <property type="entry name" value="ACYL-COENZYME A DIPHOSPHATASE NUDT19"/>
    <property type="match status" value="1"/>
</dbReference>
<dbReference type="InterPro" id="IPR039121">
    <property type="entry name" value="NUDT19"/>
</dbReference>